<dbReference type="PROSITE" id="PS00067">
    <property type="entry name" value="3HCDH"/>
    <property type="match status" value="1"/>
</dbReference>
<dbReference type="GO" id="GO:0006635">
    <property type="term" value="P:fatty acid beta-oxidation"/>
    <property type="evidence" value="ECO:0007669"/>
    <property type="project" value="TreeGrafter"/>
</dbReference>
<dbReference type="Pfam" id="PF02737">
    <property type="entry name" value="3HCDH_N"/>
    <property type="match status" value="1"/>
</dbReference>
<dbReference type="AlphaFoldDB" id="A0A518HUR5"/>
<feature type="domain" description="3-hydroxyacyl-CoA dehydrogenase NAD binding" evidence="3">
    <location>
        <begin position="15"/>
        <end position="194"/>
    </location>
</feature>
<dbReference type="PANTHER" id="PTHR48075">
    <property type="entry name" value="3-HYDROXYACYL-COA DEHYDROGENASE FAMILY PROTEIN"/>
    <property type="match status" value="1"/>
</dbReference>
<dbReference type="EMBL" id="CP037423">
    <property type="protein sequence ID" value="QDV44586.1"/>
    <property type="molecule type" value="Genomic_DNA"/>
</dbReference>
<dbReference type="Proteomes" id="UP000319004">
    <property type="component" value="Chromosome"/>
</dbReference>
<dbReference type="Gene3D" id="1.10.1040.50">
    <property type="match status" value="1"/>
</dbReference>
<gene>
    <name evidence="4" type="primary">fadB</name>
    <name evidence="4" type="ORF">Enr13x_44540</name>
</gene>
<name>A0A518HUR5_9BACT</name>
<feature type="domain" description="3-hydroxyacyl-CoA dehydrogenase C-terminal" evidence="2">
    <location>
        <begin position="197"/>
        <end position="290"/>
    </location>
</feature>
<dbReference type="OrthoDB" id="9771883at2"/>
<dbReference type="InterPro" id="IPR006180">
    <property type="entry name" value="3-OHacyl-CoA_DH_CS"/>
</dbReference>
<dbReference type="SUPFAM" id="SSF48179">
    <property type="entry name" value="6-phosphogluconate dehydrogenase C-terminal domain-like"/>
    <property type="match status" value="1"/>
</dbReference>
<dbReference type="RefSeq" id="WP_145388900.1">
    <property type="nucleotide sequence ID" value="NZ_CP037423.1"/>
</dbReference>
<proteinExistence type="predicted"/>
<keyword evidence="1" id="KW-0560">Oxidoreductase</keyword>
<dbReference type="SUPFAM" id="SSF51735">
    <property type="entry name" value="NAD(P)-binding Rossmann-fold domains"/>
    <property type="match status" value="1"/>
</dbReference>
<accession>A0A518HUR5</accession>
<dbReference type="Gene3D" id="3.40.50.720">
    <property type="entry name" value="NAD(P)-binding Rossmann-like Domain"/>
    <property type="match status" value="1"/>
</dbReference>
<keyword evidence="5" id="KW-1185">Reference proteome</keyword>
<evidence type="ECO:0000313" key="5">
    <source>
        <dbReference type="Proteomes" id="UP000319004"/>
    </source>
</evidence>
<dbReference type="InterPro" id="IPR006176">
    <property type="entry name" value="3-OHacyl-CoA_DH_NAD-bd"/>
</dbReference>
<dbReference type="GO" id="GO:0070403">
    <property type="term" value="F:NAD+ binding"/>
    <property type="evidence" value="ECO:0007669"/>
    <property type="project" value="InterPro"/>
</dbReference>
<dbReference type="PANTHER" id="PTHR48075:SF5">
    <property type="entry name" value="3-HYDROXYBUTYRYL-COA DEHYDROGENASE"/>
    <property type="match status" value="1"/>
</dbReference>
<sequence>MKPDSPQWPHGLPHVLLIGAGVVGRAIADAHAARNLPFCLADQSEEAIRAAARAFDEAGYATRDGSLAGGSPLPESLHAITVGDPSSTDATTAPIVIESIVERCEVKQEMFAALQAGLGETAVLCSNTSTLLIDEIAGRRLRSPGRVCGMHFFMPVHARAAVEVVAGKRSDDDAIQAVVDHAARLGKRAIRCQDGPGFIVNRMLSPYLNQALLLLCRGASERQIERAALAYGMPMSPLELIDWIGAPTMYHAGKAFTSAFPQRIDPSPMVPALLKRKRLGRDSGGGLFDYDRGRRSQQLSDPTQQLIETYRTDRRAFSDGDVLLLLTIPMWIEATCLLKEGVADSMSTVDLAMAGGLGFTSDANWSEFFAELGTERIDDAISRWQSEFKSMRKPDDAQVA</sequence>
<evidence type="ECO:0000259" key="3">
    <source>
        <dbReference type="Pfam" id="PF02737"/>
    </source>
</evidence>
<dbReference type="Pfam" id="PF00725">
    <property type="entry name" value="3HCDH"/>
    <property type="match status" value="1"/>
</dbReference>
<reference evidence="4 5" key="1">
    <citation type="submission" date="2019-03" db="EMBL/GenBank/DDBJ databases">
        <title>Deep-cultivation of Planctomycetes and their phenomic and genomic characterization uncovers novel biology.</title>
        <authorList>
            <person name="Wiegand S."/>
            <person name="Jogler M."/>
            <person name="Boedeker C."/>
            <person name="Pinto D."/>
            <person name="Vollmers J."/>
            <person name="Rivas-Marin E."/>
            <person name="Kohn T."/>
            <person name="Peeters S.H."/>
            <person name="Heuer A."/>
            <person name="Rast P."/>
            <person name="Oberbeckmann S."/>
            <person name="Bunk B."/>
            <person name="Jeske O."/>
            <person name="Meyerdierks A."/>
            <person name="Storesund J.E."/>
            <person name="Kallscheuer N."/>
            <person name="Luecker S."/>
            <person name="Lage O.M."/>
            <person name="Pohl T."/>
            <person name="Merkel B.J."/>
            <person name="Hornburger P."/>
            <person name="Mueller R.-W."/>
            <person name="Bruemmer F."/>
            <person name="Labrenz M."/>
            <person name="Spormann A.M."/>
            <person name="Op den Camp H."/>
            <person name="Overmann J."/>
            <person name="Amann R."/>
            <person name="Jetten M.S.M."/>
            <person name="Mascher T."/>
            <person name="Medema M.H."/>
            <person name="Devos D.P."/>
            <person name="Kaster A.-K."/>
            <person name="Ovreas L."/>
            <person name="Rohde M."/>
            <person name="Galperin M.Y."/>
            <person name="Jogler C."/>
        </authorList>
    </citation>
    <scope>NUCLEOTIDE SEQUENCE [LARGE SCALE GENOMIC DNA]</scope>
    <source>
        <strain evidence="4 5">Enr13</strain>
    </source>
</reference>
<evidence type="ECO:0000313" key="4">
    <source>
        <dbReference type="EMBL" id="QDV44586.1"/>
    </source>
</evidence>
<dbReference type="GO" id="GO:0008691">
    <property type="term" value="F:3-hydroxybutyryl-CoA dehydrogenase activity"/>
    <property type="evidence" value="ECO:0007669"/>
    <property type="project" value="TreeGrafter"/>
</dbReference>
<dbReference type="InterPro" id="IPR036291">
    <property type="entry name" value="NAD(P)-bd_dom_sf"/>
</dbReference>
<evidence type="ECO:0000259" key="2">
    <source>
        <dbReference type="Pfam" id="PF00725"/>
    </source>
</evidence>
<evidence type="ECO:0000256" key="1">
    <source>
        <dbReference type="ARBA" id="ARBA00023002"/>
    </source>
</evidence>
<protein>
    <submittedName>
        <fullName evidence="4">Fatty acid oxidation complex subunit alpha</fullName>
    </submittedName>
</protein>
<dbReference type="InterPro" id="IPR006108">
    <property type="entry name" value="3HC_DH_C"/>
</dbReference>
<dbReference type="InterPro" id="IPR008927">
    <property type="entry name" value="6-PGluconate_DH-like_C_sf"/>
</dbReference>
<organism evidence="4 5">
    <name type="scientific">Stieleria neptunia</name>
    <dbReference type="NCBI Taxonomy" id="2527979"/>
    <lineage>
        <taxon>Bacteria</taxon>
        <taxon>Pseudomonadati</taxon>
        <taxon>Planctomycetota</taxon>
        <taxon>Planctomycetia</taxon>
        <taxon>Pirellulales</taxon>
        <taxon>Pirellulaceae</taxon>
        <taxon>Stieleria</taxon>
    </lineage>
</organism>
<dbReference type="KEGG" id="snep:Enr13x_44540"/>